<evidence type="ECO:0000313" key="5">
    <source>
        <dbReference type="EMBL" id="GBP69787.1"/>
    </source>
</evidence>
<dbReference type="Proteomes" id="UP000299102">
    <property type="component" value="Unassembled WGS sequence"/>
</dbReference>
<feature type="compositionally biased region" description="Polar residues" evidence="3">
    <location>
        <begin position="305"/>
        <end position="318"/>
    </location>
</feature>
<dbReference type="PROSITE" id="PS50002">
    <property type="entry name" value="SH3"/>
    <property type="match status" value="1"/>
</dbReference>
<evidence type="ECO:0000256" key="3">
    <source>
        <dbReference type="SAM" id="MobiDB-lite"/>
    </source>
</evidence>
<dbReference type="AlphaFoldDB" id="A0A4C1Y5G9"/>
<feature type="region of interest" description="Disordered" evidence="3">
    <location>
        <begin position="305"/>
        <end position="479"/>
    </location>
</feature>
<reference evidence="5 6" key="1">
    <citation type="journal article" date="2019" name="Commun. Biol.">
        <title>The bagworm genome reveals a unique fibroin gene that provides high tensile strength.</title>
        <authorList>
            <person name="Kono N."/>
            <person name="Nakamura H."/>
            <person name="Ohtoshi R."/>
            <person name="Tomita M."/>
            <person name="Numata K."/>
            <person name="Arakawa K."/>
        </authorList>
    </citation>
    <scope>NUCLEOTIDE SEQUENCE [LARGE SCALE GENOMIC DNA]</scope>
</reference>
<protein>
    <submittedName>
        <fullName evidence="5">SH3 domain-containing kinase-binding protein 1</fullName>
    </submittedName>
</protein>
<dbReference type="SMART" id="SM00326">
    <property type="entry name" value="SH3"/>
    <property type="match status" value="1"/>
</dbReference>
<dbReference type="EMBL" id="BGZK01001052">
    <property type="protein sequence ID" value="GBP69787.1"/>
    <property type="molecule type" value="Genomic_DNA"/>
</dbReference>
<dbReference type="PANTHER" id="PTHR14167">
    <property type="entry name" value="SH3 DOMAIN-CONTAINING"/>
    <property type="match status" value="1"/>
</dbReference>
<keyword evidence="5" id="KW-0418">Kinase</keyword>
<dbReference type="PRINTS" id="PR00452">
    <property type="entry name" value="SH3DOMAIN"/>
</dbReference>
<dbReference type="GO" id="GO:0007015">
    <property type="term" value="P:actin filament organization"/>
    <property type="evidence" value="ECO:0007669"/>
    <property type="project" value="TreeGrafter"/>
</dbReference>
<dbReference type="InterPro" id="IPR050384">
    <property type="entry name" value="Endophilin_SH3RF"/>
</dbReference>
<feature type="compositionally biased region" description="Basic residues" evidence="3">
    <location>
        <begin position="455"/>
        <end position="464"/>
    </location>
</feature>
<evidence type="ECO:0000256" key="2">
    <source>
        <dbReference type="PROSITE-ProRule" id="PRU00192"/>
    </source>
</evidence>
<dbReference type="InterPro" id="IPR036028">
    <property type="entry name" value="SH3-like_dom_sf"/>
</dbReference>
<evidence type="ECO:0000256" key="1">
    <source>
        <dbReference type="ARBA" id="ARBA00022443"/>
    </source>
</evidence>
<sequence length="508" mass="55522">MNTVKELCRVLFPYTAVNDDELTLCEGDVVTLVSRDAPDRGWWRGEVRGRVGLFPDNFVQVLPPVSGGSTTPTPPPGAPVVIPGGRMTLATHDHRKIDVEYNRGGGCERDAAIGRIDFRRIILGIVLFLIMGANESESTRPRRCAFRASNTHTHIAVFRLFSICPRNDADGFILCGEWRACEVGPHFYLRRNKINPFMSNIDHVAANLDVGLSFDFDFAASDPEEKKPERPLSKGVSLPKTVLNKYSEKTSSLKELTTSKMTRPGLPAISGSVRRASWGRNLFLRWCVVFLASCDHPGSRLRMTPNYSGSQHTNINNNTHKDAGSENVTHKESTVTHVNKSDSEKSTHSETMVDGLQDGQGKKPPVPMKKSPTPASGVGSLLSGLKNKMLSTSDKDKSNPSLSSSTSASNSNSSGEWDRPDGGGASRPAAPSVQSNANTFDHIERNSILNDPRAGRVKAPRRRPPSQVLRDDLPQQLGLSNGQHDAAGYYKLLSLPFGRGFVRADIRG</sequence>
<feature type="compositionally biased region" description="Basic and acidic residues" evidence="3">
    <location>
        <begin position="319"/>
        <end position="348"/>
    </location>
</feature>
<dbReference type="Pfam" id="PF14604">
    <property type="entry name" value="SH3_9"/>
    <property type="match status" value="1"/>
</dbReference>
<dbReference type="GO" id="GO:0016477">
    <property type="term" value="P:cell migration"/>
    <property type="evidence" value="ECO:0007669"/>
    <property type="project" value="TreeGrafter"/>
</dbReference>
<gene>
    <name evidence="5" type="primary">SH3KBP1</name>
    <name evidence="5" type="ORF">EVAR_40267_1</name>
</gene>
<dbReference type="GO" id="GO:0016301">
    <property type="term" value="F:kinase activity"/>
    <property type="evidence" value="ECO:0007669"/>
    <property type="project" value="UniProtKB-KW"/>
</dbReference>
<dbReference type="OrthoDB" id="73680at2759"/>
<dbReference type="PANTHER" id="PTHR14167:SF92">
    <property type="entry name" value="CIN85 AND CD2AP RELATED, ISOFORM J"/>
    <property type="match status" value="1"/>
</dbReference>
<evidence type="ECO:0000259" key="4">
    <source>
        <dbReference type="PROSITE" id="PS50002"/>
    </source>
</evidence>
<keyword evidence="6" id="KW-1185">Reference proteome</keyword>
<keyword evidence="1 2" id="KW-0728">SH3 domain</keyword>
<feature type="compositionally biased region" description="Low complexity" evidence="3">
    <location>
        <begin position="399"/>
        <end position="414"/>
    </location>
</feature>
<comment type="caution">
    <text evidence="5">The sequence shown here is derived from an EMBL/GenBank/DDBJ whole genome shotgun (WGS) entry which is preliminary data.</text>
</comment>
<dbReference type="SUPFAM" id="SSF50044">
    <property type="entry name" value="SH3-domain"/>
    <property type="match status" value="1"/>
</dbReference>
<organism evidence="5 6">
    <name type="scientific">Eumeta variegata</name>
    <name type="common">Bagworm moth</name>
    <name type="synonym">Eumeta japonica</name>
    <dbReference type="NCBI Taxonomy" id="151549"/>
    <lineage>
        <taxon>Eukaryota</taxon>
        <taxon>Metazoa</taxon>
        <taxon>Ecdysozoa</taxon>
        <taxon>Arthropoda</taxon>
        <taxon>Hexapoda</taxon>
        <taxon>Insecta</taxon>
        <taxon>Pterygota</taxon>
        <taxon>Neoptera</taxon>
        <taxon>Endopterygota</taxon>
        <taxon>Lepidoptera</taxon>
        <taxon>Glossata</taxon>
        <taxon>Ditrysia</taxon>
        <taxon>Tineoidea</taxon>
        <taxon>Psychidae</taxon>
        <taxon>Oiketicinae</taxon>
        <taxon>Eumeta</taxon>
    </lineage>
</organism>
<accession>A0A4C1Y5G9</accession>
<dbReference type="CDD" id="cd11875">
    <property type="entry name" value="SH3_CD2AP-like_3"/>
    <property type="match status" value="1"/>
</dbReference>
<feature type="domain" description="SH3" evidence="4">
    <location>
        <begin position="3"/>
        <end position="64"/>
    </location>
</feature>
<keyword evidence="5" id="KW-0808">Transferase</keyword>
<dbReference type="Gene3D" id="2.30.30.40">
    <property type="entry name" value="SH3 Domains"/>
    <property type="match status" value="1"/>
</dbReference>
<dbReference type="STRING" id="151549.A0A4C1Y5G9"/>
<evidence type="ECO:0000313" key="6">
    <source>
        <dbReference type="Proteomes" id="UP000299102"/>
    </source>
</evidence>
<dbReference type="InterPro" id="IPR001452">
    <property type="entry name" value="SH3_domain"/>
</dbReference>
<proteinExistence type="predicted"/>
<name>A0A4C1Y5G9_EUMVA</name>